<dbReference type="AlphaFoldDB" id="A0A8T0HXW6"/>
<keyword evidence="2" id="KW-1185">Reference proteome</keyword>
<organism evidence="1 2">
    <name type="scientific">Ceratodon purpureus</name>
    <name type="common">Fire moss</name>
    <name type="synonym">Dicranum purpureum</name>
    <dbReference type="NCBI Taxonomy" id="3225"/>
    <lineage>
        <taxon>Eukaryota</taxon>
        <taxon>Viridiplantae</taxon>
        <taxon>Streptophyta</taxon>
        <taxon>Embryophyta</taxon>
        <taxon>Bryophyta</taxon>
        <taxon>Bryophytina</taxon>
        <taxon>Bryopsida</taxon>
        <taxon>Dicranidae</taxon>
        <taxon>Pseudoditrichales</taxon>
        <taxon>Ditrichaceae</taxon>
        <taxon>Ceratodon</taxon>
    </lineage>
</organism>
<name>A0A8T0HXW6_CERPU</name>
<reference evidence="1" key="1">
    <citation type="submission" date="2020-06" db="EMBL/GenBank/DDBJ databases">
        <title>WGS assembly of Ceratodon purpureus strain R40.</title>
        <authorList>
            <person name="Carey S.B."/>
            <person name="Jenkins J."/>
            <person name="Shu S."/>
            <person name="Lovell J.T."/>
            <person name="Sreedasyam A."/>
            <person name="Maumus F."/>
            <person name="Tiley G.P."/>
            <person name="Fernandez-Pozo N."/>
            <person name="Barry K."/>
            <person name="Chen C."/>
            <person name="Wang M."/>
            <person name="Lipzen A."/>
            <person name="Daum C."/>
            <person name="Saski C.A."/>
            <person name="Payton A.C."/>
            <person name="Mcbreen J.C."/>
            <person name="Conrad R.E."/>
            <person name="Kollar L.M."/>
            <person name="Olsson S."/>
            <person name="Huttunen S."/>
            <person name="Landis J.B."/>
            <person name="Wickett N.J."/>
            <person name="Johnson M.G."/>
            <person name="Rensing S.A."/>
            <person name="Grimwood J."/>
            <person name="Schmutz J."/>
            <person name="Mcdaniel S.F."/>
        </authorList>
    </citation>
    <scope>NUCLEOTIDE SEQUENCE</scope>
    <source>
        <strain evidence="1">R40</strain>
    </source>
</reference>
<gene>
    <name evidence="1" type="ORF">KC19_5G043300</name>
</gene>
<dbReference type="EMBL" id="CM026425">
    <property type="protein sequence ID" value="KAG0575954.1"/>
    <property type="molecule type" value="Genomic_DNA"/>
</dbReference>
<accession>A0A8T0HXW6</accession>
<comment type="caution">
    <text evidence="1">The sequence shown here is derived from an EMBL/GenBank/DDBJ whole genome shotgun (WGS) entry which is preliminary data.</text>
</comment>
<sequence>MLKLPLITSCHGTWICLNGGRYLALKVVTSRAGTALYSTLILHEDFTSSHVAVYFAFLAM</sequence>
<protein>
    <submittedName>
        <fullName evidence="1">Uncharacterized protein</fullName>
    </submittedName>
</protein>
<proteinExistence type="predicted"/>
<evidence type="ECO:0000313" key="1">
    <source>
        <dbReference type="EMBL" id="KAG0575954.1"/>
    </source>
</evidence>
<dbReference type="Proteomes" id="UP000822688">
    <property type="component" value="Chromosome 5"/>
</dbReference>
<evidence type="ECO:0000313" key="2">
    <source>
        <dbReference type="Proteomes" id="UP000822688"/>
    </source>
</evidence>